<evidence type="ECO:0000313" key="3">
    <source>
        <dbReference type="Proteomes" id="UP000039046"/>
    </source>
</evidence>
<reference evidence="2 3" key="1">
    <citation type="journal article" date="2015" name="Genome Announc.">
        <title>Draft Genome Sequence and Gene Annotation of the Entomopathogenic Fungus Verticillium hemipterigenum.</title>
        <authorList>
            <person name="Horn F."/>
            <person name="Habel A."/>
            <person name="Scharf D.H."/>
            <person name="Dworschak J."/>
            <person name="Brakhage A.A."/>
            <person name="Guthke R."/>
            <person name="Hertweck C."/>
            <person name="Linde J."/>
        </authorList>
    </citation>
    <scope>NUCLEOTIDE SEQUENCE [LARGE SCALE GENOMIC DNA]</scope>
</reference>
<dbReference type="STRING" id="1531966.A0A0A1TGY2"/>
<evidence type="ECO:0000256" key="1">
    <source>
        <dbReference type="SAM" id="Phobius"/>
    </source>
</evidence>
<protein>
    <submittedName>
        <fullName evidence="2">Uncharacterized protein</fullName>
    </submittedName>
</protein>
<dbReference type="AlphaFoldDB" id="A0A0A1TGY2"/>
<keyword evidence="3" id="KW-1185">Reference proteome</keyword>
<proteinExistence type="predicted"/>
<dbReference type="OrthoDB" id="5403641at2759"/>
<sequence length="181" mass="19927">MHEMNVADFTGNSQHPFSMLRVIGGWGNVSGPGLLMFRSLLAGTYTAVVVGIGSAIVASSIWGTAALPFVAGSSIGFAVGSLRWYLSASKGAMLDLHRYPTLMRLHLISNFPYRSEFTQNKVEWYTPRRFQSSWTLTSMLVAAWMSAQPALEDIQSRAEADVVASYSVNDYMMDGDERKKS</sequence>
<evidence type="ECO:0000313" key="2">
    <source>
        <dbReference type="EMBL" id="CEJ94129.1"/>
    </source>
</evidence>
<keyword evidence="1" id="KW-0472">Membrane</keyword>
<dbReference type="Proteomes" id="UP000039046">
    <property type="component" value="Unassembled WGS sequence"/>
</dbReference>
<dbReference type="EMBL" id="CDHN01000006">
    <property type="protein sequence ID" value="CEJ94129.1"/>
    <property type="molecule type" value="Genomic_DNA"/>
</dbReference>
<keyword evidence="1" id="KW-1133">Transmembrane helix</keyword>
<keyword evidence="1" id="KW-0812">Transmembrane</keyword>
<name>A0A0A1TGY2_9HYPO</name>
<dbReference type="HOGENOM" id="CLU_122467_0_0_1"/>
<feature type="transmembrane region" description="Helical" evidence="1">
    <location>
        <begin position="67"/>
        <end position="86"/>
    </location>
</feature>
<organism evidence="2 3">
    <name type="scientific">[Torrubiella] hemipterigena</name>
    <dbReference type="NCBI Taxonomy" id="1531966"/>
    <lineage>
        <taxon>Eukaryota</taxon>
        <taxon>Fungi</taxon>
        <taxon>Dikarya</taxon>
        <taxon>Ascomycota</taxon>
        <taxon>Pezizomycotina</taxon>
        <taxon>Sordariomycetes</taxon>
        <taxon>Hypocreomycetidae</taxon>
        <taxon>Hypocreales</taxon>
        <taxon>Clavicipitaceae</taxon>
        <taxon>Clavicipitaceae incertae sedis</taxon>
        <taxon>'Torrubiella' clade</taxon>
    </lineage>
</organism>
<gene>
    <name evidence="2" type="ORF">VHEMI09680</name>
</gene>
<accession>A0A0A1TGY2</accession>
<feature type="transmembrane region" description="Helical" evidence="1">
    <location>
        <begin position="40"/>
        <end position="61"/>
    </location>
</feature>